<dbReference type="EMBL" id="PDCK01000045">
    <property type="protein sequence ID" value="PRQ20187.1"/>
    <property type="molecule type" value="Genomic_DNA"/>
</dbReference>
<protein>
    <submittedName>
        <fullName evidence="1">Uncharacterized protein</fullName>
    </submittedName>
</protein>
<dbReference type="STRING" id="74649.A0A2P6PE37"/>
<gene>
    <name evidence="1" type="ORF">RchiOBHm_Chr7g0225401</name>
</gene>
<dbReference type="AlphaFoldDB" id="A0A2P6PE37"/>
<dbReference type="PANTHER" id="PTHR46286">
    <property type="entry name" value="VIN3-LIKE PROTEIN 2-RELATED"/>
    <property type="match status" value="1"/>
</dbReference>
<dbReference type="PANTHER" id="PTHR46286:SF1">
    <property type="entry name" value="VIN3-LIKE PROTEIN 1"/>
    <property type="match status" value="1"/>
</dbReference>
<dbReference type="InterPro" id="IPR044514">
    <property type="entry name" value="VIN3-like"/>
</dbReference>
<name>A0A2P6PE37_ROSCH</name>
<comment type="caution">
    <text evidence="1">The sequence shown here is derived from an EMBL/GenBank/DDBJ whole genome shotgun (WGS) entry which is preliminary data.</text>
</comment>
<organism evidence="1 2">
    <name type="scientific">Rosa chinensis</name>
    <name type="common">China rose</name>
    <dbReference type="NCBI Taxonomy" id="74649"/>
    <lineage>
        <taxon>Eukaryota</taxon>
        <taxon>Viridiplantae</taxon>
        <taxon>Streptophyta</taxon>
        <taxon>Embryophyta</taxon>
        <taxon>Tracheophyta</taxon>
        <taxon>Spermatophyta</taxon>
        <taxon>Magnoliopsida</taxon>
        <taxon>eudicotyledons</taxon>
        <taxon>Gunneridae</taxon>
        <taxon>Pentapetalae</taxon>
        <taxon>rosids</taxon>
        <taxon>fabids</taxon>
        <taxon>Rosales</taxon>
        <taxon>Rosaceae</taxon>
        <taxon>Rosoideae</taxon>
        <taxon>Rosoideae incertae sedis</taxon>
        <taxon>Rosa</taxon>
    </lineage>
</organism>
<accession>A0A2P6PE37</accession>
<dbReference type="Gramene" id="PRQ20187">
    <property type="protein sequence ID" value="PRQ20187"/>
    <property type="gene ID" value="RchiOBHm_Chr7g0225401"/>
</dbReference>
<dbReference type="GO" id="GO:0040029">
    <property type="term" value="P:epigenetic regulation of gene expression"/>
    <property type="evidence" value="ECO:0007669"/>
    <property type="project" value="InterPro"/>
</dbReference>
<reference evidence="1 2" key="1">
    <citation type="journal article" date="2018" name="Nat. Genet.">
        <title>The Rosa genome provides new insights in the design of modern roses.</title>
        <authorList>
            <person name="Bendahmane M."/>
        </authorList>
    </citation>
    <scope>NUCLEOTIDE SEQUENCE [LARGE SCALE GENOMIC DNA]</scope>
    <source>
        <strain evidence="2">cv. Old Blush</strain>
    </source>
</reference>
<keyword evidence="2" id="KW-1185">Reference proteome</keyword>
<proteinExistence type="predicted"/>
<dbReference type="GO" id="GO:0010048">
    <property type="term" value="P:vernalization response"/>
    <property type="evidence" value="ECO:0007669"/>
    <property type="project" value="InterPro"/>
</dbReference>
<evidence type="ECO:0000313" key="1">
    <source>
        <dbReference type="EMBL" id="PRQ20187.1"/>
    </source>
</evidence>
<sequence length="85" mass="9513">MERLEEALIAKDVRRVGVRWDRICSSNRLLWMGLHGSKNYETVKEAKTNLEIEVESVNGDSGMMVPGIVSRLSIAGDVLKFCSCN</sequence>
<dbReference type="Proteomes" id="UP000238479">
    <property type="component" value="Chromosome 7"/>
</dbReference>
<evidence type="ECO:0000313" key="2">
    <source>
        <dbReference type="Proteomes" id="UP000238479"/>
    </source>
</evidence>